<dbReference type="EMBL" id="JAOPKB010000019">
    <property type="protein sequence ID" value="MCU4975492.1"/>
    <property type="molecule type" value="Genomic_DNA"/>
</dbReference>
<gene>
    <name evidence="1" type="ORF">OB955_22650</name>
</gene>
<dbReference type="InterPro" id="IPR036661">
    <property type="entry name" value="Luciferase-like_sf"/>
</dbReference>
<keyword evidence="2" id="KW-1185">Reference proteome</keyword>
<evidence type="ECO:0000313" key="1">
    <source>
        <dbReference type="EMBL" id="MCU4975492.1"/>
    </source>
</evidence>
<protein>
    <recommendedName>
        <fullName evidence="3">Luciferase-like monooxygenase</fullName>
    </recommendedName>
</protein>
<dbReference type="SUPFAM" id="SSF51679">
    <property type="entry name" value="Bacterial luciferase-like"/>
    <property type="match status" value="1"/>
</dbReference>
<dbReference type="Proteomes" id="UP001320972">
    <property type="component" value="Unassembled WGS sequence"/>
</dbReference>
<proteinExistence type="predicted"/>
<comment type="caution">
    <text evidence="1">The sequence shown here is derived from an EMBL/GenBank/DDBJ whole genome shotgun (WGS) entry which is preliminary data.</text>
</comment>
<accession>A0ABT2QKS7</accession>
<reference evidence="1 2" key="1">
    <citation type="submission" date="2022-09" db="EMBL/GenBank/DDBJ databases">
        <title>Enrichment on poylsaccharides allowed isolation of novel metabolic and taxonomic groups of Haloarchaea.</title>
        <authorList>
            <person name="Sorokin D.Y."/>
            <person name="Elcheninov A.G."/>
            <person name="Khizhniak T.V."/>
            <person name="Kolganova T.V."/>
            <person name="Kublanov I.V."/>
        </authorList>
    </citation>
    <scope>NUCLEOTIDE SEQUENCE [LARGE SCALE GENOMIC DNA]</scope>
    <source>
        <strain evidence="1 2">AArc-m2/3/4</strain>
    </source>
</reference>
<organism evidence="1 2">
    <name type="scientific">Natronoglomus mannanivorans</name>
    <dbReference type="NCBI Taxonomy" id="2979990"/>
    <lineage>
        <taxon>Archaea</taxon>
        <taxon>Methanobacteriati</taxon>
        <taxon>Methanobacteriota</taxon>
        <taxon>Stenosarchaea group</taxon>
        <taxon>Halobacteria</taxon>
        <taxon>Halobacteriales</taxon>
        <taxon>Natrialbaceae</taxon>
        <taxon>Natronoglomus</taxon>
    </lineage>
</organism>
<evidence type="ECO:0008006" key="3">
    <source>
        <dbReference type="Google" id="ProtNLM"/>
    </source>
</evidence>
<evidence type="ECO:0000313" key="2">
    <source>
        <dbReference type="Proteomes" id="UP001320972"/>
    </source>
</evidence>
<dbReference type="Gene3D" id="3.20.20.30">
    <property type="entry name" value="Luciferase-like domain"/>
    <property type="match status" value="1"/>
</dbReference>
<name>A0ABT2QKS7_9EURY</name>
<sequence length="49" mass="5534">MLIGTLAEIATQIEEIRELGFGKLQLMSLDFPETDGMELFADEVMPQFD</sequence>
<dbReference type="RefSeq" id="WP_338009210.1">
    <property type="nucleotide sequence ID" value="NZ_JAOPKB010000019.1"/>
</dbReference>